<gene>
    <name evidence="2" type="ORF">SAMN05216238_103102</name>
</gene>
<protein>
    <recommendedName>
        <fullName evidence="4">YcxB-like protein</fullName>
    </recommendedName>
</protein>
<accession>A0A1I1U9V0</accession>
<proteinExistence type="predicted"/>
<feature type="transmembrane region" description="Helical" evidence="1">
    <location>
        <begin position="18"/>
        <end position="35"/>
    </location>
</feature>
<evidence type="ECO:0000313" key="2">
    <source>
        <dbReference type="EMBL" id="SFD67537.1"/>
    </source>
</evidence>
<evidence type="ECO:0000256" key="1">
    <source>
        <dbReference type="SAM" id="Phobius"/>
    </source>
</evidence>
<evidence type="ECO:0008006" key="4">
    <source>
        <dbReference type="Google" id="ProtNLM"/>
    </source>
</evidence>
<dbReference type="OrthoDB" id="2968178at2"/>
<keyword evidence="1" id="KW-1133">Transmembrane helix</keyword>
<keyword evidence="1" id="KW-0472">Membrane</keyword>
<keyword evidence="3" id="KW-1185">Reference proteome</keyword>
<feature type="transmembrane region" description="Helical" evidence="1">
    <location>
        <begin position="41"/>
        <end position="59"/>
    </location>
</feature>
<organism evidence="2 3">
    <name type="scientific">Lentibacillus persicus</name>
    <dbReference type="NCBI Taxonomy" id="640948"/>
    <lineage>
        <taxon>Bacteria</taxon>
        <taxon>Bacillati</taxon>
        <taxon>Bacillota</taxon>
        <taxon>Bacilli</taxon>
        <taxon>Bacillales</taxon>
        <taxon>Bacillaceae</taxon>
        <taxon>Lentibacillus</taxon>
    </lineage>
</organism>
<dbReference type="AlphaFoldDB" id="A0A1I1U9V0"/>
<dbReference type="EMBL" id="FOMR01000003">
    <property type="protein sequence ID" value="SFD67537.1"/>
    <property type="molecule type" value="Genomic_DNA"/>
</dbReference>
<sequence length="144" mass="16847">MSFKYANHEKWLKQSLKSFGNAAVFILVLVVEALLNGQLHPIILISTAAVFLFSVFRGFDYIMREQRDYIRVDDNIMSIDRGSLVLPRRKIRAESIERYIDYDPQLILKLRNEEDTQVNTDWLSDEAVSYVKQYLNNKLDANQT</sequence>
<dbReference type="Proteomes" id="UP000199474">
    <property type="component" value="Unassembled WGS sequence"/>
</dbReference>
<evidence type="ECO:0000313" key="3">
    <source>
        <dbReference type="Proteomes" id="UP000199474"/>
    </source>
</evidence>
<name>A0A1I1U9V0_9BACI</name>
<dbReference type="RefSeq" id="WP_090082404.1">
    <property type="nucleotide sequence ID" value="NZ_FOMR01000003.1"/>
</dbReference>
<dbReference type="STRING" id="640948.SAMN05216238_103102"/>
<keyword evidence="1" id="KW-0812">Transmembrane</keyword>
<reference evidence="3" key="1">
    <citation type="submission" date="2016-10" db="EMBL/GenBank/DDBJ databases">
        <authorList>
            <person name="Varghese N."/>
            <person name="Submissions S."/>
        </authorList>
    </citation>
    <scope>NUCLEOTIDE SEQUENCE [LARGE SCALE GENOMIC DNA]</scope>
    <source>
        <strain evidence="3">DSM 22530</strain>
    </source>
</reference>